<dbReference type="Proteomes" id="UP000233556">
    <property type="component" value="Unassembled WGS sequence"/>
</dbReference>
<dbReference type="EMBL" id="KZ505891">
    <property type="protein sequence ID" value="PKU43549.1"/>
    <property type="molecule type" value="Genomic_DNA"/>
</dbReference>
<evidence type="ECO:0000259" key="1">
    <source>
        <dbReference type="Pfam" id="PF03372"/>
    </source>
</evidence>
<dbReference type="GO" id="GO:0003824">
    <property type="term" value="F:catalytic activity"/>
    <property type="evidence" value="ECO:0007669"/>
    <property type="project" value="InterPro"/>
</dbReference>
<gene>
    <name evidence="2" type="ORF">llap_6153</name>
</gene>
<dbReference type="OrthoDB" id="416454at2759"/>
<feature type="domain" description="Endonuclease/exonuclease/phosphatase" evidence="1">
    <location>
        <begin position="13"/>
        <end position="132"/>
    </location>
</feature>
<dbReference type="Pfam" id="PF03372">
    <property type="entry name" value="Exo_endo_phos"/>
    <property type="match status" value="1"/>
</dbReference>
<dbReference type="Gene3D" id="3.60.10.10">
    <property type="entry name" value="Endonuclease/exonuclease/phosphatase"/>
    <property type="match status" value="1"/>
</dbReference>
<dbReference type="InterPro" id="IPR036691">
    <property type="entry name" value="Endo/exonu/phosph_ase_sf"/>
</dbReference>
<reference evidence="3" key="2">
    <citation type="submission" date="2017-12" db="EMBL/GenBank/DDBJ databases">
        <title>Genome sequence of the Bar-tailed Godwit (Limosa lapponica baueri).</title>
        <authorList>
            <person name="Lima N.C.B."/>
            <person name="Parody-Merino A.M."/>
            <person name="Battley P.F."/>
            <person name="Fidler A.E."/>
            <person name="Prosdocimi F."/>
        </authorList>
    </citation>
    <scope>NUCLEOTIDE SEQUENCE [LARGE SCALE GENOMIC DNA]</scope>
</reference>
<evidence type="ECO:0000313" key="3">
    <source>
        <dbReference type="Proteomes" id="UP000233556"/>
    </source>
</evidence>
<sequence>MGNKQEELKATVLLESYDVVAIIEVWWDESYDWSVTIDGYKLFRRHRQGRRGLYVKERVEVEEMFLKSNQEEVESFWVGIRDRGNKGNLVVGVYYRPPGQGQPADKAFLLQLQEASHSKALVLLGDFNCPDIFWKIFTANLSPHTSQVAEGKNRGYENEEPLIVGKDQVQDLLRTLKVHESMGPEEIHPRVLKELAGHPVEVTEKVCRKEDFPLVEQDQVREQLSKLDIRRSMGPDGILPQVLRELAEVIAGPLSIIFERSWRTGEVPRDWRKANVTAVFKKGKKEDPGNYRPVSLTSIPGKMMERLVLGIISKHMEEKKVIRRSQQGFSKGKSCLTNLIAFYDGMTGWMDR</sequence>
<dbReference type="SUPFAM" id="SSF56219">
    <property type="entry name" value="DNase I-like"/>
    <property type="match status" value="1"/>
</dbReference>
<name>A0A2I0UBW5_LIMLA</name>
<accession>A0A2I0UBW5</accession>
<protein>
    <recommendedName>
        <fullName evidence="1">Endonuclease/exonuclease/phosphatase domain-containing protein</fullName>
    </recommendedName>
</protein>
<dbReference type="InterPro" id="IPR005135">
    <property type="entry name" value="Endo/exonuclease/phosphatase"/>
</dbReference>
<dbReference type="GO" id="GO:0061343">
    <property type="term" value="P:cell adhesion involved in heart morphogenesis"/>
    <property type="evidence" value="ECO:0007669"/>
    <property type="project" value="TreeGrafter"/>
</dbReference>
<reference evidence="3" key="1">
    <citation type="submission" date="2017-11" db="EMBL/GenBank/DDBJ databases">
        <authorList>
            <person name="Lima N.C."/>
            <person name="Parody-Merino A.M."/>
            <person name="Battley P.F."/>
            <person name="Fidler A.E."/>
            <person name="Prosdocimi F."/>
        </authorList>
    </citation>
    <scope>NUCLEOTIDE SEQUENCE [LARGE SCALE GENOMIC DNA]</scope>
</reference>
<dbReference type="PANTHER" id="PTHR33395">
    <property type="entry name" value="TRANSCRIPTASE, PUTATIVE-RELATED-RELATED"/>
    <property type="match status" value="1"/>
</dbReference>
<dbReference type="GO" id="GO:0007508">
    <property type="term" value="P:larval heart development"/>
    <property type="evidence" value="ECO:0007669"/>
    <property type="project" value="TreeGrafter"/>
</dbReference>
<evidence type="ECO:0000313" key="2">
    <source>
        <dbReference type="EMBL" id="PKU43549.1"/>
    </source>
</evidence>
<dbReference type="PANTHER" id="PTHR33395:SF22">
    <property type="entry name" value="REVERSE TRANSCRIPTASE DOMAIN-CONTAINING PROTEIN"/>
    <property type="match status" value="1"/>
</dbReference>
<proteinExistence type="predicted"/>
<keyword evidence="3" id="KW-1185">Reference proteome</keyword>
<organism evidence="2 3">
    <name type="scientific">Limosa lapponica baueri</name>
    <dbReference type="NCBI Taxonomy" id="1758121"/>
    <lineage>
        <taxon>Eukaryota</taxon>
        <taxon>Metazoa</taxon>
        <taxon>Chordata</taxon>
        <taxon>Craniata</taxon>
        <taxon>Vertebrata</taxon>
        <taxon>Euteleostomi</taxon>
        <taxon>Archelosauria</taxon>
        <taxon>Archosauria</taxon>
        <taxon>Dinosauria</taxon>
        <taxon>Saurischia</taxon>
        <taxon>Theropoda</taxon>
        <taxon>Coelurosauria</taxon>
        <taxon>Aves</taxon>
        <taxon>Neognathae</taxon>
        <taxon>Neoaves</taxon>
        <taxon>Charadriiformes</taxon>
        <taxon>Scolopacidae</taxon>
        <taxon>Limosa</taxon>
    </lineage>
</organism>
<dbReference type="AlphaFoldDB" id="A0A2I0UBW5"/>
<dbReference type="GO" id="GO:0031012">
    <property type="term" value="C:extracellular matrix"/>
    <property type="evidence" value="ECO:0007669"/>
    <property type="project" value="TreeGrafter"/>
</dbReference>